<evidence type="ECO:0000313" key="1">
    <source>
        <dbReference type="EMBL" id="JAH87191.1"/>
    </source>
</evidence>
<sequence>MQSPFRKVTSKPCKIPENCHHAYQTVRFWKKPWASQCNHWIINPPEAKQNWPLKVQIVERIAQMHFKNTGEKGGRHLINQAKVGFSTDLTGKGHSTDKTDLPNAYSVSRLTVI</sequence>
<protein>
    <submittedName>
        <fullName evidence="1">Uncharacterized protein</fullName>
    </submittedName>
</protein>
<dbReference type="EMBL" id="GBXM01021386">
    <property type="protein sequence ID" value="JAH87191.1"/>
    <property type="molecule type" value="Transcribed_RNA"/>
</dbReference>
<reference evidence="1" key="1">
    <citation type="submission" date="2014-11" db="EMBL/GenBank/DDBJ databases">
        <authorList>
            <person name="Amaro Gonzalez C."/>
        </authorList>
    </citation>
    <scope>NUCLEOTIDE SEQUENCE</scope>
</reference>
<accession>A0A0E9WA46</accession>
<name>A0A0E9WA46_ANGAN</name>
<reference evidence="1" key="2">
    <citation type="journal article" date="2015" name="Fish Shellfish Immunol.">
        <title>Early steps in the European eel (Anguilla anguilla)-Vibrio vulnificus interaction in the gills: Role of the RtxA13 toxin.</title>
        <authorList>
            <person name="Callol A."/>
            <person name="Pajuelo D."/>
            <person name="Ebbesson L."/>
            <person name="Teles M."/>
            <person name="MacKenzie S."/>
            <person name="Amaro C."/>
        </authorList>
    </citation>
    <scope>NUCLEOTIDE SEQUENCE</scope>
</reference>
<dbReference type="AlphaFoldDB" id="A0A0E9WA46"/>
<proteinExistence type="predicted"/>
<organism evidence="1">
    <name type="scientific">Anguilla anguilla</name>
    <name type="common">European freshwater eel</name>
    <name type="synonym">Muraena anguilla</name>
    <dbReference type="NCBI Taxonomy" id="7936"/>
    <lineage>
        <taxon>Eukaryota</taxon>
        <taxon>Metazoa</taxon>
        <taxon>Chordata</taxon>
        <taxon>Craniata</taxon>
        <taxon>Vertebrata</taxon>
        <taxon>Euteleostomi</taxon>
        <taxon>Actinopterygii</taxon>
        <taxon>Neopterygii</taxon>
        <taxon>Teleostei</taxon>
        <taxon>Anguilliformes</taxon>
        <taxon>Anguillidae</taxon>
        <taxon>Anguilla</taxon>
    </lineage>
</organism>